<accession>A0A3M7SAN8</accession>
<gene>
    <name evidence="1" type="ORF">BpHYR1_003679</name>
</gene>
<dbReference type="EMBL" id="REGN01001751">
    <property type="protein sequence ID" value="RNA32779.1"/>
    <property type="molecule type" value="Genomic_DNA"/>
</dbReference>
<reference evidence="1 2" key="1">
    <citation type="journal article" date="2018" name="Sci. Rep.">
        <title>Genomic signatures of local adaptation to the degree of environmental predictability in rotifers.</title>
        <authorList>
            <person name="Franch-Gras L."/>
            <person name="Hahn C."/>
            <person name="Garcia-Roger E.M."/>
            <person name="Carmona M.J."/>
            <person name="Serra M."/>
            <person name="Gomez A."/>
        </authorList>
    </citation>
    <scope>NUCLEOTIDE SEQUENCE [LARGE SCALE GENOMIC DNA]</scope>
    <source>
        <strain evidence="1">HYR1</strain>
    </source>
</reference>
<proteinExistence type="predicted"/>
<comment type="caution">
    <text evidence="1">The sequence shown here is derived from an EMBL/GenBank/DDBJ whole genome shotgun (WGS) entry which is preliminary data.</text>
</comment>
<protein>
    <submittedName>
        <fullName evidence="1">Uncharacterized protein</fullName>
    </submittedName>
</protein>
<name>A0A3M7SAN8_BRAPC</name>
<dbReference type="AlphaFoldDB" id="A0A3M7SAN8"/>
<keyword evidence="2" id="KW-1185">Reference proteome</keyword>
<dbReference type="Proteomes" id="UP000276133">
    <property type="component" value="Unassembled WGS sequence"/>
</dbReference>
<organism evidence="1 2">
    <name type="scientific">Brachionus plicatilis</name>
    <name type="common">Marine rotifer</name>
    <name type="synonym">Brachionus muelleri</name>
    <dbReference type="NCBI Taxonomy" id="10195"/>
    <lineage>
        <taxon>Eukaryota</taxon>
        <taxon>Metazoa</taxon>
        <taxon>Spiralia</taxon>
        <taxon>Gnathifera</taxon>
        <taxon>Rotifera</taxon>
        <taxon>Eurotatoria</taxon>
        <taxon>Monogononta</taxon>
        <taxon>Pseudotrocha</taxon>
        <taxon>Ploima</taxon>
        <taxon>Brachionidae</taxon>
        <taxon>Brachionus</taxon>
    </lineage>
</organism>
<evidence type="ECO:0000313" key="1">
    <source>
        <dbReference type="EMBL" id="RNA32779.1"/>
    </source>
</evidence>
<evidence type="ECO:0000313" key="2">
    <source>
        <dbReference type="Proteomes" id="UP000276133"/>
    </source>
</evidence>
<sequence>MEYLSSTVFSMLSVTYGIKDHLFSTPFSALGLALWLRLIPALIKKINTNLHTQKKNLNVTLLHMIFTE</sequence>